<dbReference type="Gene3D" id="1.10.10.60">
    <property type="entry name" value="Homeodomain-like"/>
    <property type="match status" value="1"/>
</dbReference>
<dbReference type="Proteomes" id="UP001501586">
    <property type="component" value="Unassembled WGS sequence"/>
</dbReference>
<dbReference type="PANTHER" id="PTHR30055">
    <property type="entry name" value="HTH-TYPE TRANSCRIPTIONAL REGULATOR RUTR"/>
    <property type="match status" value="1"/>
</dbReference>
<dbReference type="PRINTS" id="PR00455">
    <property type="entry name" value="HTHTETR"/>
</dbReference>
<protein>
    <submittedName>
        <fullName evidence="4">TetR/AcrR family transcriptional regulator</fullName>
    </submittedName>
</protein>
<keyword evidence="5" id="KW-1185">Reference proteome</keyword>
<dbReference type="Pfam" id="PF00440">
    <property type="entry name" value="TetR_N"/>
    <property type="match status" value="1"/>
</dbReference>
<dbReference type="SUPFAM" id="SSF48498">
    <property type="entry name" value="Tetracyclin repressor-like, C-terminal domain"/>
    <property type="match status" value="1"/>
</dbReference>
<evidence type="ECO:0000313" key="4">
    <source>
        <dbReference type="EMBL" id="GAA4282732.1"/>
    </source>
</evidence>
<reference evidence="5" key="1">
    <citation type="journal article" date="2019" name="Int. J. Syst. Evol. Microbiol.">
        <title>The Global Catalogue of Microorganisms (GCM) 10K type strain sequencing project: providing services to taxonomists for standard genome sequencing and annotation.</title>
        <authorList>
            <consortium name="The Broad Institute Genomics Platform"/>
            <consortium name="The Broad Institute Genome Sequencing Center for Infectious Disease"/>
            <person name="Wu L."/>
            <person name="Ma J."/>
        </authorList>
    </citation>
    <scope>NUCLEOTIDE SEQUENCE [LARGE SCALE GENOMIC DNA]</scope>
    <source>
        <strain evidence="5">JCM 17458</strain>
    </source>
</reference>
<dbReference type="EMBL" id="BAABAZ010000003">
    <property type="protein sequence ID" value="GAA4282732.1"/>
    <property type="molecule type" value="Genomic_DNA"/>
</dbReference>
<dbReference type="PROSITE" id="PS50977">
    <property type="entry name" value="HTH_TETR_2"/>
    <property type="match status" value="1"/>
</dbReference>
<name>A0ABP8EFI3_9MICO</name>
<gene>
    <name evidence="4" type="ORF">GCM10022261_02630</name>
</gene>
<sequence length="210" mass="23450">MRHERGKSPAASGTGTDETILAAAARVFTRLGYTRTTIADIAAEAGSTRPTVYSYFSSKEDIFRHLAEQVSETFSSGQVMPTELAPDQIIRTADTRYLRNYVDNIGLLTIIQHQSLAESTMSSLWEDMHSRINGAHIRFMERLRQRGVAKPVAPLNSIANAVNGIVMRYAQLLSDSESDFEQLADDLVQIHLSLLGMNESCDQPRIWPRH</sequence>
<evidence type="ECO:0000259" key="3">
    <source>
        <dbReference type="PROSITE" id="PS50977"/>
    </source>
</evidence>
<dbReference type="RefSeq" id="WP_236865270.1">
    <property type="nucleotide sequence ID" value="NZ_BAABAZ010000003.1"/>
</dbReference>
<dbReference type="PANTHER" id="PTHR30055:SF226">
    <property type="entry name" value="HTH-TYPE TRANSCRIPTIONAL REGULATOR PKSA"/>
    <property type="match status" value="1"/>
</dbReference>
<evidence type="ECO:0000256" key="1">
    <source>
        <dbReference type="ARBA" id="ARBA00023125"/>
    </source>
</evidence>
<feature type="domain" description="HTH tetR-type" evidence="3">
    <location>
        <begin position="14"/>
        <end position="74"/>
    </location>
</feature>
<dbReference type="PROSITE" id="PS01081">
    <property type="entry name" value="HTH_TETR_1"/>
    <property type="match status" value="1"/>
</dbReference>
<evidence type="ECO:0000313" key="5">
    <source>
        <dbReference type="Proteomes" id="UP001501586"/>
    </source>
</evidence>
<dbReference type="InterPro" id="IPR009057">
    <property type="entry name" value="Homeodomain-like_sf"/>
</dbReference>
<evidence type="ECO:0000256" key="2">
    <source>
        <dbReference type="PROSITE-ProRule" id="PRU00335"/>
    </source>
</evidence>
<dbReference type="InterPro" id="IPR050109">
    <property type="entry name" value="HTH-type_TetR-like_transc_reg"/>
</dbReference>
<dbReference type="InterPro" id="IPR036271">
    <property type="entry name" value="Tet_transcr_reg_TetR-rel_C_sf"/>
</dbReference>
<accession>A0ABP8EFI3</accession>
<proteinExistence type="predicted"/>
<dbReference type="InterPro" id="IPR001647">
    <property type="entry name" value="HTH_TetR"/>
</dbReference>
<comment type="caution">
    <text evidence="4">The sequence shown here is derived from an EMBL/GenBank/DDBJ whole genome shotgun (WGS) entry which is preliminary data.</text>
</comment>
<organism evidence="4 5">
    <name type="scientific">Brevibacterium daeguense</name>
    <dbReference type="NCBI Taxonomy" id="909936"/>
    <lineage>
        <taxon>Bacteria</taxon>
        <taxon>Bacillati</taxon>
        <taxon>Actinomycetota</taxon>
        <taxon>Actinomycetes</taxon>
        <taxon>Micrococcales</taxon>
        <taxon>Brevibacteriaceae</taxon>
        <taxon>Brevibacterium</taxon>
    </lineage>
</organism>
<keyword evidence="1 2" id="KW-0238">DNA-binding</keyword>
<dbReference type="SUPFAM" id="SSF46689">
    <property type="entry name" value="Homeodomain-like"/>
    <property type="match status" value="1"/>
</dbReference>
<feature type="DNA-binding region" description="H-T-H motif" evidence="2">
    <location>
        <begin position="37"/>
        <end position="56"/>
    </location>
</feature>
<dbReference type="Gene3D" id="1.10.357.10">
    <property type="entry name" value="Tetracycline Repressor, domain 2"/>
    <property type="match status" value="1"/>
</dbReference>
<dbReference type="InterPro" id="IPR023772">
    <property type="entry name" value="DNA-bd_HTH_TetR-type_CS"/>
</dbReference>